<feature type="active site" evidence="7">
    <location>
        <position position="114"/>
    </location>
</feature>
<evidence type="ECO:0000256" key="7">
    <source>
        <dbReference type="PIRSR" id="PIRSR633697-1"/>
    </source>
</evidence>
<evidence type="ECO:0000256" key="8">
    <source>
        <dbReference type="RuleBase" id="RU004328"/>
    </source>
</evidence>
<keyword evidence="9" id="KW-0732">Signal</keyword>
<evidence type="ECO:0000313" key="10">
    <source>
        <dbReference type="Proteomes" id="UP000504603"/>
    </source>
</evidence>
<dbReference type="PROSITE" id="PS00531">
    <property type="entry name" value="RNASE_T2_2"/>
    <property type="match status" value="1"/>
</dbReference>
<dbReference type="GO" id="GO:0005576">
    <property type="term" value="C:extracellular region"/>
    <property type="evidence" value="ECO:0007669"/>
    <property type="project" value="TreeGrafter"/>
</dbReference>
<dbReference type="InterPro" id="IPR036430">
    <property type="entry name" value="RNase_T2-like_sf"/>
</dbReference>
<protein>
    <submittedName>
        <fullName evidence="11">Ribonuclease MC-like</fullName>
    </submittedName>
</protein>
<dbReference type="CDD" id="cd01061">
    <property type="entry name" value="RNase_T2_euk"/>
    <property type="match status" value="1"/>
</dbReference>
<evidence type="ECO:0000256" key="1">
    <source>
        <dbReference type="ARBA" id="ARBA00007469"/>
    </source>
</evidence>
<evidence type="ECO:0000256" key="9">
    <source>
        <dbReference type="SAM" id="SignalP"/>
    </source>
</evidence>
<keyword evidence="2" id="KW-0540">Nuclease</keyword>
<name>A0A6J1DZ67_MOMCH</name>
<dbReference type="InterPro" id="IPR018188">
    <property type="entry name" value="RNase_T2_His_AS_1"/>
</dbReference>
<dbReference type="GO" id="GO:0006401">
    <property type="term" value="P:RNA catabolic process"/>
    <property type="evidence" value="ECO:0007669"/>
    <property type="project" value="TreeGrafter"/>
</dbReference>
<feature type="active site" evidence="7">
    <location>
        <position position="59"/>
    </location>
</feature>
<keyword evidence="3" id="KW-0255">Endonuclease</keyword>
<feature type="chain" id="PRO_5026735163" evidence="9">
    <location>
        <begin position="25"/>
        <end position="220"/>
    </location>
</feature>
<feature type="active site" evidence="7">
    <location>
        <position position="110"/>
    </location>
</feature>
<sequence length="220" mass="24859">MGKTESGVLMLGLVVAVIICEAAAYDYFQMVEQWQPATCSDKKLRFGCRQKPKQVFTIHGLWPSNYSSARSQPCRGTRFDVTQIAPIRAQLNQYWPDVVNGNNQRFWEHEWSKHGTCSEKQFPERAYFQNALDIAKRYDLLSILKRAGQNPDGKVKQRANIEAAISRAIGKRPVLRCNFNKSNARQLHEIVLCVAKNGVALESCTKFAAATCPNTFVWGS</sequence>
<comment type="similarity">
    <text evidence="1 8">Belongs to the RNase T2 family.</text>
</comment>
<dbReference type="PROSITE" id="PS00530">
    <property type="entry name" value="RNASE_T2_1"/>
    <property type="match status" value="1"/>
</dbReference>
<gene>
    <name evidence="11" type="primary">LOC111025626</name>
</gene>
<dbReference type="GO" id="GO:0016787">
    <property type="term" value="F:hydrolase activity"/>
    <property type="evidence" value="ECO:0007669"/>
    <property type="project" value="UniProtKB-KW"/>
</dbReference>
<evidence type="ECO:0000256" key="3">
    <source>
        <dbReference type="ARBA" id="ARBA00022759"/>
    </source>
</evidence>
<dbReference type="Pfam" id="PF00445">
    <property type="entry name" value="Ribonuclease_T2"/>
    <property type="match status" value="1"/>
</dbReference>
<keyword evidence="10" id="KW-1185">Reference proteome</keyword>
<dbReference type="GeneID" id="111025626"/>
<feature type="signal peptide" evidence="9">
    <location>
        <begin position="1"/>
        <end position="24"/>
    </location>
</feature>
<dbReference type="InterPro" id="IPR033697">
    <property type="entry name" value="Ribonuclease_T2_eukaryotic"/>
</dbReference>
<dbReference type="Gene3D" id="3.90.730.10">
    <property type="entry name" value="Ribonuclease T2-like"/>
    <property type="match status" value="1"/>
</dbReference>
<evidence type="ECO:0000256" key="6">
    <source>
        <dbReference type="ARBA" id="ARBA00023239"/>
    </source>
</evidence>
<dbReference type="OrthoDB" id="1706374at2759"/>
<dbReference type="GO" id="GO:0033897">
    <property type="term" value="F:ribonuclease T2 activity"/>
    <property type="evidence" value="ECO:0007669"/>
    <property type="project" value="InterPro"/>
</dbReference>
<evidence type="ECO:0000256" key="5">
    <source>
        <dbReference type="ARBA" id="ARBA00023157"/>
    </source>
</evidence>
<evidence type="ECO:0000256" key="4">
    <source>
        <dbReference type="ARBA" id="ARBA00022801"/>
    </source>
</evidence>
<reference evidence="11" key="1">
    <citation type="submission" date="2025-08" db="UniProtKB">
        <authorList>
            <consortium name="RefSeq"/>
        </authorList>
    </citation>
    <scope>IDENTIFICATION</scope>
    <source>
        <strain evidence="11">OHB3-1</strain>
    </source>
</reference>
<dbReference type="PANTHER" id="PTHR11240">
    <property type="entry name" value="RIBONUCLEASE T2"/>
    <property type="match status" value="1"/>
</dbReference>
<evidence type="ECO:0000256" key="2">
    <source>
        <dbReference type="ARBA" id="ARBA00022722"/>
    </source>
</evidence>
<dbReference type="RefSeq" id="XP_022159207.1">
    <property type="nucleotide sequence ID" value="XM_022303515.1"/>
</dbReference>
<dbReference type="InterPro" id="IPR033130">
    <property type="entry name" value="RNase_T2_His_AS_2"/>
</dbReference>
<dbReference type="Proteomes" id="UP000504603">
    <property type="component" value="Unplaced"/>
</dbReference>
<accession>A0A6J1DZ67</accession>
<organism evidence="10 11">
    <name type="scientific">Momordica charantia</name>
    <name type="common">Bitter gourd</name>
    <name type="synonym">Balsam pear</name>
    <dbReference type="NCBI Taxonomy" id="3673"/>
    <lineage>
        <taxon>Eukaryota</taxon>
        <taxon>Viridiplantae</taxon>
        <taxon>Streptophyta</taxon>
        <taxon>Embryophyta</taxon>
        <taxon>Tracheophyta</taxon>
        <taxon>Spermatophyta</taxon>
        <taxon>Magnoliopsida</taxon>
        <taxon>eudicotyledons</taxon>
        <taxon>Gunneridae</taxon>
        <taxon>Pentapetalae</taxon>
        <taxon>rosids</taxon>
        <taxon>fabids</taxon>
        <taxon>Cucurbitales</taxon>
        <taxon>Cucurbitaceae</taxon>
        <taxon>Momordiceae</taxon>
        <taxon>Momordica</taxon>
    </lineage>
</organism>
<evidence type="ECO:0000313" key="11">
    <source>
        <dbReference type="RefSeq" id="XP_022159207.1"/>
    </source>
</evidence>
<dbReference type="GO" id="GO:0003723">
    <property type="term" value="F:RNA binding"/>
    <property type="evidence" value="ECO:0007669"/>
    <property type="project" value="InterPro"/>
</dbReference>
<dbReference type="PANTHER" id="PTHR11240:SF75">
    <property type="entry name" value="RIBONUCLEASE 3"/>
    <property type="match status" value="1"/>
</dbReference>
<keyword evidence="6" id="KW-0456">Lyase</keyword>
<dbReference type="InterPro" id="IPR001568">
    <property type="entry name" value="RNase_T2-like"/>
</dbReference>
<dbReference type="AlphaFoldDB" id="A0A6J1DZ67"/>
<dbReference type="SUPFAM" id="SSF55895">
    <property type="entry name" value="Ribonuclease Rh-like"/>
    <property type="match status" value="1"/>
</dbReference>
<keyword evidence="5" id="KW-1015">Disulfide bond</keyword>
<dbReference type="KEGG" id="mcha:111025626"/>
<keyword evidence="4" id="KW-0378">Hydrolase</keyword>
<proteinExistence type="inferred from homology"/>